<evidence type="ECO:0000256" key="1">
    <source>
        <dbReference type="ARBA" id="ARBA00005820"/>
    </source>
</evidence>
<dbReference type="CDD" id="cd15831">
    <property type="entry name" value="BTAD"/>
    <property type="match status" value="1"/>
</dbReference>
<keyword evidence="5" id="KW-0804">Transcription</keyword>
<dbReference type="Pfam" id="PF03704">
    <property type="entry name" value="BTAD"/>
    <property type="match status" value="1"/>
</dbReference>
<dbReference type="SUPFAM" id="SSF48452">
    <property type="entry name" value="TPR-like"/>
    <property type="match status" value="1"/>
</dbReference>
<evidence type="ECO:0000256" key="6">
    <source>
        <dbReference type="PROSITE-ProRule" id="PRU01091"/>
    </source>
</evidence>
<dbReference type="InterPro" id="IPR001867">
    <property type="entry name" value="OmpR/PhoB-type_DNA-bd"/>
</dbReference>
<keyword evidence="9" id="KW-1185">Reference proteome</keyword>
<evidence type="ECO:0000259" key="7">
    <source>
        <dbReference type="PROSITE" id="PS51755"/>
    </source>
</evidence>
<evidence type="ECO:0000313" key="9">
    <source>
        <dbReference type="Proteomes" id="UP001595701"/>
    </source>
</evidence>
<evidence type="ECO:0000256" key="3">
    <source>
        <dbReference type="ARBA" id="ARBA00023015"/>
    </source>
</evidence>
<keyword evidence="3" id="KW-0805">Transcription regulation</keyword>
<dbReference type="Proteomes" id="UP001595701">
    <property type="component" value="Unassembled WGS sequence"/>
</dbReference>
<dbReference type="InterPro" id="IPR051677">
    <property type="entry name" value="AfsR-DnrI-RedD_regulator"/>
</dbReference>
<dbReference type="PANTHER" id="PTHR35807">
    <property type="entry name" value="TRANSCRIPTIONAL REGULATOR REDD-RELATED"/>
    <property type="match status" value="1"/>
</dbReference>
<dbReference type="Pfam" id="PF13191">
    <property type="entry name" value="AAA_16"/>
    <property type="match status" value="1"/>
</dbReference>
<protein>
    <submittedName>
        <fullName evidence="8">ATP-binding protein</fullName>
    </submittedName>
</protein>
<dbReference type="GO" id="GO:0005524">
    <property type="term" value="F:ATP binding"/>
    <property type="evidence" value="ECO:0007669"/>
    <property type="project" value="UniProtKB-KW"/>
</dbReference>
<dbReference type="SUPFAM" id="SSF52540">
    <property type="entry name" value="P-loop containing nucleoside triphosphate hydrolases"/>
    <property type="match status" value="1"/>
</dbReference>
<reference evidence="9" key="1">
    <citation type="journal article" date="2019" name="Int. J. Syst. Evol. Microbiol.">
        <title>The Global Catalogue of Microorganisms (GCM) 10K type strain sequencing project: providing services to taxonomists for standard genome sequencing and annotation.</title>
        <authorList>
            <consortium name="The Broad Institute Genomics Platform"/>
            <consortium name="The Broad Institute Genome Sequencing Center for Infectious Disease"/>
            <person name="Wu L."/>
            <person name="Ma J."/>
        </authorList>
    </citation>
    <scope>NUCLEOTIDE SEQUENCE [LARGE SCALE GENOMIC DNA]</scope>
    <source>
        <strain evidence="9">CGMCC 4.7035</strain>
    </source>
</reference>
<comment type="similarity">
    <text evidence="1">Belongs to the AfsR/DnrI/RedD regulatory family.</text>
</comment>
<dbReference type="SMART" id="SM00862">
    <property type="entry name" value="Trans_reg_C"/>
    <property type="match status" value="1"/>
</dbReference>
<dbReference type="Pfam" id="PF00486">
    <property type="entry name" value="Trans_reg_C"/>
    <property type="match status" value="1"/>
</dbReference>
<accession>A0ABV7S8K6</accession>
<evidence type="ECO:0000256" key="4">
    <source>
        <dbReference type="ARBA" id="ARBA00023125"/>
    </source>
</evidence>
<dbReference type="RefSeq" id="WP_310772829.1">
    <property type="nucleotide sequence ID" value="NZ_JBHRWR010000002.1"/>
</dbReference>
<proteinExistence type="inferred from homology"/>
<keyword evidence="8" id="KW-0067">ATP-binding</keyword>
<organism evidence="8 9">
    <name type="scientific">Streptomyces yaanensis</name>
    <dbReference type="NCBI Taxonomy" id="1142239"/>
    <lineage>
        <taxon>Bacteria</taxon>
        <taxon>Bacillati</taxon>
        <taxon>Actinomycetota</taxon>
        <taxon>Actinomycetes</taxon>
        <taxon>Kitasatosporales</taxon>
        <taxon>Streptomycetaceae</taxon>
        <taxon>Streptomyces</taxon>
    </lineage>
</organism>
<evidence type="ECO:0000256" key="5">
    <source>
        <dbReference type="ARBA" id="ARBA00023163"/>
    </source>
</evidence>
<comment type="caution">
    <text evidence="8">The sequence shown here is derived from an EMBL/GenBank/DDBJ whole genome shotgun (WGS) entry which is preliminary data.</text>
</comment>
<dbReference type="PANTHER" id="PTHR35807:SF1">
    <property type="entry name" value="TRANSCRIPTIONAL REGULATOR REDD"/>
    <property type="match status" value="1"/>
</dbReference>
<dbReference type="EMBL" id="JBHRWR010000002">
    <property type="protein sequence ID" value="MFC3572616.1"/>
    <property type="molecule type" value="Genomic_DNA"/>
</dbReference>
<dbReference type="InterPro" id="IPR041664">
    <property type="entry name" value="AAA_16"/>
</dbReference>
<gene>
    <name evidence="8" type="ORF">ACFOZ0_04825</name>
</gene>
<dbReference type="InterPro" id="IPR011990">
    <property type="entry name" value="TPR-like_helical_dom_sf"/>
</dbReference>
<dbReference type="PROSITE" id="PS51755">
    <property type="entry name" value="OMPR_PHOB"/>
    <property type="match status" value="1"/>
</dbReference>
<dbReference type="Gene3D" id="1.25.40.10">
    <property type="entry name" value="Tetratricopeptide repeat domain"/>
    <property type="match status" value="1"/>
</dbReference>
<evidence type="ECO:0000256" key="2">
    <source>
        <dbReference type="ARBA" id="ARBA00023012"/>
    </source>
</evidence>
<dbReference type="InterPro" id="IPR016032">
    <property type="entry name" value="Sig_transdc_resp-reg_C-effctor"/>
</dbReference>
<name>A0ABV7S8K6_9ACTN</name>
<keyword evidence="8" id="KW-0547">Nucleotide-binding</keyword>
<feature type="DNA-binding region" description="OmpR/PhoB-type" evidence="6">
    <location>
        <begin position="12"/>
        <end position="116"/>
    </location>
</feature>
<dbReference type="InterPro" id="IPR027417">
    <property type="entry name" value="P-loop_NTPase"/>
</dbReference>
<evidence type="ECO:0000313" key="8">
    <source>
        <dbReference type="EMBL" id="MFC3572616.1"/>
    </source>
</evidence>
<feature type="domain" description="OmpR/PhoB-type" evidence="7">
    <location>
        <begin position="12"/>
        <end position="116"/>
    </location>
</feature>
<keyword evidence="4 6" id="KW-0238">DNA-binding</keyword>
<dbReference type="SMART" id="SM01043">
    <property type="entry name" value="BTAD"/>
    <property type="match status" value="1"/>
</dbReference>
<dbReference type="SUPFAM" id="SSF46894">
    <property type="entry name" value="C-terminal effector domain of the bipartite response regulators"/>
    <property type="match status" value="1"/>
</dbReference>
<sequence length="1067" mass="114692">MPVLAARSGGEDQPAGRGSPYLQILGPLRIWRDGVEQGAGPRQQAYLLALLLARAGRPTSTSELIDLIWGDAVPSSALNVLQKYIGTLRRLLEPLLPAREAGSFLHRRGNSYLFAADAATLDLVAFRERVDAARAALTRHDHEVALDHYVGALGLWHGPAGDGIADGTIATTVFAALNNEFYDACTAAAELAVPMRQPERVLAALQLAASMAPFNEPVLAGLVGVLGAAGRQAEALSVFRQVRDRLADELGIDPGPALENAQRRILTQPPASPLVREADEEIGRTTAATLIGRTEELATLRRIVERALAGDTAIGVVEGEPGAGKTRLLEEAAAVAGRLGALTVWGSCLEGDGTPAMWPWEQALSQVVRSLPAPASEQWLTGGLGSLLAARDHATRELPDGNAQFRLFEQVVALVGQASARRPILLILDDLQWADATSLQLLQHLAGRLPQGTAIIGALRDRAPTLSPGLSRVLAAASRRPGHRRFRLGPLGPADVAALIRHEAGQDPGDDVARAIHARTSGNPFFVRELSRLLSGNGAIGDGDTSASARVPSTVHDVVRDRMAGLDDRARDLLHVAALIGRDVDLRLLSRATGVDVADCLHHLEPLHTLGLLEPGPHDPSSLRFAHDLVRESVSETATKQQVTQLHLRVADALEQIHADDEDVAERLAYHLWAAGPLAEPVRTAEALIRAGRRAAAKLAFESANRQLRSAIQVTRASGLMELEFSALTLLAIVVRRQSGYDASTFDLLERAEYLARTLGREAEAADFLFIRLMGAYTSIEKGRGQLARRMHELGQVSSDPAVRRYGRQAWGLHQWDIGNIGEAYRSFIKEDVAAAGGTVAPDEETPLRRDGSIPGEGPGWRAVMTALHGDVDAALAFVDTWDTPGDPYAASVWVYYTTMIASMAGDAEAARRAGERWVAAGLARLRAQIDHYIRQSWCWARALTGEDPAGAAAEAEELLVANLLHPPQWGIAYHYALIAEMWLAAGLPDRADAALDRADQAMWDYGQRYAEGLLLLLKARLLQARGVPLTAVRAAAERAYTQSTACEAHLFARRAERLLSGLGGNA</sequence>
<dbReference type="Gene3D" id="1.10.10.10">
    <property type="entry name" value="Winged helix-like DNA-binding domain superfamily/Winged helix DNA-binding domain"/>
    <property type="match status" value="1"/>
</dbReference>
<dbReference type="InterPro" id="IPR036388">
    <property type="entry name" value="WH-like_DNA-bd_sf"/>
</dbReference>
<dbReference type="InterPro" id="IPR005158">
    <property type="entry name" value="BTAD"/>
</dbReference>
<keyword evidence="2" id="KW-0902">Two-component regulatory system</keyword>